<proteinExistence type="predicted"/>
<dbReference type="InterPro" id="IPR036188">
    <property type="entry name" value="FAD/NAD-bd_sf"/>
</dbReference>
<dbReference type="PANTHER" id="PTHR42949:SF3">
    <property type="entry name" value="ANAEROBIC GLYCEROL-3-PHOSPHATE DEHYDROGENASE SUBUNIT B"/>
    <property type="match status" value="1"/>
</dbReference>
<evidence type="ECO:0000313" key="4">
    <source>
        <dbReference type="Proteomes" id="UP000199476"/>
    </source>
</evidence>
<reference evidence="3 4" key="1">
    <citation type="submission" date="2016-10" db="EMBL/GenBank/DDBJ databases">
        <authorList>
            <person name="de Groot N.N."/>
        </authorList>
    </citation>
    <scope>NUCLEOTIDE SEQUENCE [LARGE SCALE GENOMIC DNA]</scope>
    <source>
        <strain evidence="3 4">SLAS-1</strain>
    </source>
</reference>
<dbReference type="GO" id="GO:0016491">
    <property type="term" value="F:oxidoreductase activity"/>
    <property type="evidence" value="ECO:0007669"/>
    <property type="project" value="UniProtKB-KW"/>
</dbReference>
<dbReference type="EMBL" id="FNGO01000001">
    <property type="protein sequence ID" value="SDL06354.1"/>
    <property type="molecule type" value="Genomic_DNA"/>
</dbReference>
<evidence type="ECO:0000313" key="3">
    <source>
        <dbReference type="EMBL" id="SDL06354.1"/>
    </source>
</evidence>
<dbReference type="Gene3D" id="3.50.50.60">
    <property type="entry name" value="FAD/NAD(P)-binding domain"/>
    <property type="match status" value="2"/>
</dbReference>
<dbReference type="InterPro" id="IPR023753">
    <property type="entry name" value="FAD/NAD-binding_dom"/>
</dbReference>
<dbReference type="PRINTS" id="PR00368">
    <property type="entry name" value="FADPNR"/>
</dbReference>
<dbReference type="AlphaFoldDB" id="A0A1G9H0G9"/>
<protein>
    <submittedName>
        <fullName evidence="3">Sarcosine oxidase subunit alpha</fullName>
    </submittedName>
</protein>
<gene>
    <name evidence="3" type="ORF">SAMN04488692_10164</name>
</gene>
<accession>A0A1G9H0G9</accession>
<dbReference type="SUPFAM" id="SSF51905">
    <property type="entry name" value="FAD/NAD(P)-binding domain"/>
    <property type="match status" value="1"/>
</dbReference>
<evidence type="ECO:0000259" key="2">
    <source>
        <dbReference type="Pfam" id="PF07992"/>
    </source>
</evidence>
<organism evidence="3 4">
    <name type="scientific">Halarsenatibacter silvermanii</name>
    <dbReference type="NCBI Taxonomy" id="321763"/>
    <lineage>
        <taxon>Bacteria</taxon>
        <taxon>Bacillati</taxon>
        <taxon>Bacillota</taxon>
        <taxon>Clostridia</taxon>
        <taxon>Halanaerobiales</taxon>
        <taxon>Halarsenatibacteraceae</taxon>
        <taxon>Halarsenatibacter</taxon>
    </lineage>
</organism>
<feature type="domain" description="FAD/NAD(P)-binding" evidence="2">
    <location>
        <begin position="6"/>
        <end position="309"/>
    </location>
</feature>
<dbReference type="RefSeq" id="WP_089757536.1">
    <property type="nucleotide sequence ID" value="NZ_FNGO01000001.1"/>
</dbReference>
<evidence type="ECO:0000256" key="1">
    <source>
        <dbReference type="ARBA" id="ARBA00023002"/>
    </source>
</evidence>
<keyword evidence="1" id="KW-0560">Oxidoreductase</keyword>
<dbReference type="Proteomes" id="UP000199476">
    <property type="component" value="Unassembled WGS sequence"/>
</dbReference>
<sequence length="383" mass="41269">MRECNLAIVGGGPAGLAAALKAAELGLEDIVLLERDDFLGGQLVKQTHKFFGAHDEYAGMRGIEIAEHFRQQLSQKDEVDILLGSPAQGFYEDDVLTYTDGEKMKRLKPERLILAPGASEKMLAFPGNDLPGVYGAGAVQTLMNQYGIRPGENVLMVGGGNIGLIVAYQLLQADIGVAAVVEAENKVGGYAVHATKIRRCGVPVLTRHTLIRARGEQEVEGAVIQEIDENWQPEPGTERELEVDTICLAVGLSPQVDLAVQAGCEMVYSPLLGGDVPWRDSSLRTSREMVFVAGDAAGVEEATAAILEGELSAARAAEDVFQKKSGPTDRFSGAIEKARAGRRQARSGLEELRGGPISSEIREGIARLRRKKDAEKDRYSCRS</sequence>
<name>A0A1G9H0G9_9FIRM</name>
<dbReference type="PANTHER" id="PTHR42949">
    <property type="entry name" value="ANAEROBIC GLYCEROL-3-PHOSPHATE DEHYDROGENASE SUBUNIT B"/>
    <property type="match status" value="1"/>
</dbReference>
<dbReference type="PRINTS" id="PR00469">
    <property type="entry name" value="PNDRDTASEII"/>
</dbReference>
<dbReference type="STRING" id="321763.SAMN04488692_10164"/>
<dbReference type="OrthoDB" id="9776839at2"/>
<keyword evidence="4" id="KW-1185">Reference proteome</keyword>
<dbReference type="Pfam" id="PF07992">
    <property type="entry name" value="Pyr_redox_2"/>
    <property type="match status" value="1"/>
</dbReference>
<dbReference type="InterPro" id="IPR051691">
    <property type="entry name" value="Metab_Enz_Cyan_OpOx_G3PDH"/>
</dbReference>